<comment type="caution">
    <text evidence="1">The sequence shown here is derived from an EMBL/GenBank/DDBJ whole genome shotgun (WGS) entry which is preliminary data.</text>
</comment>
<evidence type="ECO:0000313" key="2">
    <source>
        <dbReference type="Proteomes" id="UP000471705"/>
    </source>
</evidence>
<dbReference type="Proteomes" id="UP000471705">
    <property type="component" value="Unassembled WGS sequence"/>
</dbReference>
<gene>
    <name evidence="1" type="ORF">GR257_25570</name>
</gene>
<reference evidence="1 2" key="1">
    <citation type="submission" date="2019-12" db="EMBL/GenBank/DDBJ databases">
        <title>Rhizobium genotypes associated with high levels of biological nitrogen fixation by grain legumes in a temperate-maritime cropping system.</title>
        <authorList>
            <person name="Maluk M."/>
            <person name="Francesc Ferrando Molina F."/>
            <person name="Lopez Del Egido L."/>
            <person name="Lafos M."/>
            <person name="Langarica-Fuentes A."/>
            <person name="Gebre Yohannes G."/>
            <person name="Young M.W."/>
            <person name="Martin P."/>
            <person name="Gantlett R."/>
            <person name="Kenicer G."/>
            <person name="Hawes C."/>
            <person name="Begg G.S."/>
            <person name="Quilliam R.S."/>
            <person name="Squire G.R."/>
            <person name="Poole P.S."/>
            <person name="Young P.W."/>
            <person name="Iannetta P.M."/>
            <person name="James E.K."/>
        </authorList>
    </citation>
    <scope>NUCLEOTIDE SEQUENCE [LARGE SCALE GENOMIC DNA]</scope>
    <source>
        <strain evidence="1 2">JHI54</strain>
    </source>
</reference>
<protein>
    <submittedName>
        <fullName evidence="1">Uncharacterized protein</fullName>
    </submittedName>
</protein>
<dbReference type="RefSeq" id="WP_164048599.1">
    <property type="nucleotide sequence ID" value="NZ_WUFV01000018.1"/>
</dbReference>
<proteinExistence type="predicted"/>
<sequence>MKYGQGPAAAWRTDYPSEVNTEVAPPWASVNFETDPAKYMAAVLSTVRTDFAVKGDLLAPNETRNEWWISPWMDFTNAGRERRMALTNERGPKPGDLSPTSGDDYQVWAVGFYNARGATVLGSIFDDECDPFFPTAVRFPDQTASVKFLFTNASPDEVTYLKGAPEFKAYINPDPVGDRPETRPEKRILGTLRLLQVDVAVKDPRADATDWVFGTFIWRGPARGDKFFDNLVPASLQWGNDPGVYDMGIQQSWINPRLKGVTHGWKERPFLGFNGRANGPADNLRSSCLSCHSTARAPAGHLRQVDGSFDMDRDYYTQAKVKQHVDSWFQNIRGNELFLPTEPVTTNLDYSLQLESSIIRLCNACITGALTGPTPKICRETGFQGRIERVVRVTRSMCTDKASSSRLKTTPFAGFSSEFEALTTIVPPRQ</sequence>
<dbReference type="AlphaFoldDB" id="A0A7K3VN26"/>
<name>A0A7K3VN26_RHILE</name>
<organism evidence="1 2">
    <name type="scientific">Rhizobium leguminosarum</name>
    <dbReference type="NCBI Taxonomy" id="384"/>
    <lineage>
        <taxon>Bacteria</taxon>
        <taxon>Pseudomonadati</taxon>
        <taxon>Pseudomonadota</taxon>
        <taxon>Alphaproteobacteria</taxon>
        <taxon>Hyphomicrobiales</taxon>
        <taxon>Rhizobiaceae</taxon>
        <taxon>Rhizobium/Agrobacterium group</taxon>
        <taxon>Rhizobium</taxon>
    </lineage>
</organism>
<evidence type="ECO:0000313" key="1">
    <source>
        <dbReference type="EMBL" id="NEK18182.1"/>
    </source>
</evidence>
<accession>A0A7K3VN26</accession>
<dbReference type="EMBL" id="WUFV01000018">
    <property type="protein sequence ID" value="NEK18182.1"/>
    <property type="molecule type" value="Genomic_DNA"/>
</dbReference>